<dbReference type="EMBL" id="CP144913">
    <property type="protein sequence ID" value="WXB77180.1"/>
    <property type="molecule type" value="Genomic_DNA"/>
</dbReference>
<keyword evidence="5" id="KW-0521">NADP</keyword>
<dbReference type="InterPro" id="IPR020946">
    <property type="entry name" value="Flavin_mOase-like"/>
</dbReference>
<comment type="similarity">
    <text evidence="1">Belongs to the FMO family.</text>
</comment>
<protein>
    <submittedName>
        <fullName evidence="7">NAD(P)/FAD-dependent oxidoreductase</fullName>
        <ecNumber evidence="7">1.14.13.-</ecNumber>
    </submittedName>
</protein>
<dbReference type="InterPro" id="IPR036188">
    <property type="entry name" value="FAD/NAD-bd_sf"/>
</dbReference>
<name>A0ABZ2MJP9_9MICO</name>
<evidence type="ECO:0000256" key="1">
    <source>
        <dbReference type="ARBA" id="ARBA00009183"/>
    </source>
</evidence>
<sequence>MKIAIIGAGFAGLSSAKVLREFGFDVVVHEKAADVGGVWSRSRRYPGVRTQNSKGTYRFSDLKMPRSYSQWPTGRQVQEYLELYTQEYGLEPYLRLNSEVTEARLLDTEDGWDVTTRALDGAMETERFDHVVVANGIFSEPFIPPFEGAEEFLASGNRIVAASEFHDIEDARGKSVIVLGYGKTSCDVAVPISEAAESTTVVARALLWKMPRRLGGVLNYKYLMLTRMGEALFRYQSLHGFEKFLHGPGDAVRRRMLGSVQSVATRQLNLKELGLVPHGTFEDIGRSTVSLVTEGFYERVKDGRITVHRDCVVAKLIVRDGVGWAELSNGETVRADLVVCGTGFRQMVPFFDEKLNDRLTDEEGNFLLYKQIHPINVPNLTFSGYNSSFFSPLSAEMAAVWIASHLLGCHKLPPEDERLAFAQAKVAWMAERTEGHHARGTNIIPFSMHNVDEVLDEINLNVGVFARFTQWLGPVRPSAYRFVAKKLKDRAEKRGLLPTDDSSQAETAV</sequence>
<dbReference type="InterPro" id="IPR000960">
    <property type="entry name" value="Flavin_mOase"/>
</dbReference>
<dbReference type="InterPro" id="IPR050346">
    <property type="entry name" value="FMO-like"/>
</dbReference>
<dbReference type="EC" id="1.14.13.-" evidence="7"/>
<dbReference type="Proteomes" id="UP001382727">
    <property type="component" value="Chromosome"/>
</dbReference>
<comment type="similarity">
    <text evidence="2">Belongs to the FAD-binding monooxygenase family.</text>
</comment>
<proteinExistence type="inferred from homology"/>
<dbReference type="Pfam" id="PF00743">
    <property type="entry name" value="FMO-like"/>
    <property type="match status" value="2"/>
</dbReference>
<accession>A0ABZ2MJP9</accession>
<evidence type="ECO:0000313" key="8">
    <source>
        <dbReference type="Proteomes" id="UP001382727"/>
    </source>
</evidence>
<dbReference type="GO" id="GO:0016491">
    <property type="term" value="F:oxidoreductase activity"/>
    <property type="evidence" value="ECO:0007669"/>
    <property type="project" value="UniProtKB-KW"/>
</dbReference>
<dbReference type="PIRSF" id="PIRSF000332">
    <property type="entry name" value="FMO"/>
    <property type="match status" value="1"/>
</dbReference>
<keyword evidence="6 7" id="KW-0560">Oxidoreductase</keyword>
<evidence type="ECO:0000256" key="3">
    <source>
        <dbReference type="ARBA" id="ARBA00022630"/>
    </source>
</evidence>
<dbReference type="SUPFAM" id="SSF51905">
    <property type="entry name" value="FAD/NAD(P)-binding domain"/>
    <property type="match status" value="1"/>
</dbReference>
<keyword evidence="3" id="KW-0285">Flavoprotein</keyword>
<reference evidence="7 8" key="1">
    <citation type="submission" date="2024-02" db="EMBL/GenBank/DDBJ databases">
        <title>Janibacter sp. nov., isolated from gut of marine sandworm.</title>
        <authorList>
            <person name="Kim B."/>
            <person name="Jun M.O."/>
            <person name="Shin N.-R."/>
        </authorList>
    </citation>
    <scope>NUCLEOTIDE SEQUENCE [LARGE SCALE GENOMIC DNA]</scope>
    <source>
        <strain evidence="7 8">A1S7</strain>
    </source>
</reference>
<keyword evidence="8" id="KW-1185">Reference proteome</keyword>
<organism evidence="7 8">
    <name type="scientific">Janibacter alittae</name>
    <dbReference type="NCBI Taxonomy" id="3115209"/>
    <lineage>
        <taxon>Bacteria</taxon>
        <taxon>Bacillati</taxon>
        <taxon>Actinomycetota</taxon>
        <taxon>Actinomycetes</taxon>
        <taxon>Micrococcales</taxon>
        <taxon>Intrasporangiaceae</taxon>
        <taxon>Janibacter</taxon>
    </lineage>
</organism>
<evidence type="ECO:0000256" key="2">
    <source>
        <dbReference type="ARBA" id="ARBA00010139"/>
    </source>
</evidence>
<dbReference type="PANTHER" id="PTHR23023">
    <property type="entry name" value="DIMETHYLANILINE MONOOXYGENASE"/>
    <property type="match status" value="1"/>
</dbReference>
<evidence type="ECO:0000256" key="4">
    <source>
        <dbReference type="ARBA" id="ARBA00022827"/>
    </source>
</evidence>
<evidence type="ECO:0000256" key="6">
    <source>
        <dbReference type="ARBA" id="ARBA00023002"/>
    </source>
</evidence>
<dbReference type="Gene3D" id="3.50.50.60">
    <property type="entry name" value="FAD/NAD(P)-binding domain"/>
    <property type="match status" value="1"/>
</dbReference>
<gene>
    <name evidence="7" type="ORF">V1351_03705</name>
</gene>
<evidence type="ECO:0000256" key="5">
    <source>
        <dbReference type="ARBA" id="ARBA00022857"/>
    </source>
</evidence>
<dbReference type="RefSeq" id="WP_338750830.1">
    <property type="nucleotide sequence ID" value="NZ_CP144913.1"/>
</dbReference>
<evidence type="ECO:0000313" key="7">
    <source>
        <dbReference type="EMBL" id="WXB77180.1"/>
    </source>
</evidence>
<dbReference type="PRINTS" id="PR00370">
    <property type="entry name" value="FMOXYGENASE"/>
</dbReference>
<keyword evidence="4" id="KW-0274">FAD</keyword>